<keyword evidence="2" id="KW-0496">Mitochondrion</keyword>
<dbReference type="EMBL" id="KY007042">
    <property type="protein sequence ID" value="APX41114.1"/>
    <property type="molecule type" value="Genomic_DNA"/>
</dbReference>
<sequence>MSVGSKLAEKIDDVSKNNNMDKSNFLPDSSNISNFLELLKENVNGLDSYPLNLLFDVSTLINCAMFFLITIINVFIAIFLKNNNIFNYLPRWLDPNNSKIGRVLEFFY</sequence>
<name>A0A1P8NNL6_HERCO</name>
<keyword evidence="1" id="KW-1133">Transmembrane helix</keyword>
<proteinExistence type="predicted"/>
<organism evidence="2">
    <name type="scientific">Hericium coralloides</name>
    <name type="common">Coral tooth fungus</name>
    <name type="synonym">Hericium ramosum</name>
    <dbReference type="NCBI Taxonomy" id="100756"/>
    <lineage>
        <taxon>Eukaryota</taxon>
        <taxon>Fungi</taxon>
        <taxon>Dikarya</taxon>
        <taxon>Basidiomycota</taxon>
        <taxon>Agaricomycotina</taxon>
        <taxon>Agaricomycetes</taxon>
        <taxon>Russulales</taxon>
        <taxon>Hericiaceae</taxon>
        <taxon>Hericium</taxon>
    </lineage>
</organism>
<keyword evidence="1" id="KW-0472">Membrane</keyword>
<dbReference type="GeneID" id="31078746"/>
<keyword evidence="1" id="KW-0812">Transmembrane</keyword>
<reference evidence="2" key="1">
    <citation type="submission" date="2016-10" db="EMBL/GenBank/DDBJ databases">
        <authorList>
            <person name="de Groot N.N."/>
        </authorList>
    </citation>
    <scope>NUCLEOTIDE SEQUENCE</scope>
    <source>
        <strain evidence="2">Tvtc0002</strain>
    </source>
</reference>
<evidence type="ECO:0000256" key="1">
    <source>
        <dbReference type="SAM" id="Phobius"/>
    </source>
</evidence>
<dbReference type="AlphaFoldDB" id="A0A1P8NNL6"/>
<dbReference type="RefSeq" id="YP_009348161.1">
    <property type="nucleotide sequence ID" value="NC_033903.1"/>
</dbReference>
<geneLocation type="mitochondrion" evidence="2"/>
<gene>
    <name evidence="2" type="primary">orf108</name>
</gene>
<feature type="transmembrane region" description="Helical" evidence="1">
    <location>
        <begin position="59"/>
        <end position="80"/>
    </location>
</feature>
<protein>
    <submittedName>
        <fullName evidence="2">Uncharacterized protein</fullName>
    </submittedName>
</protein>
<accession>A0A1P8NNL6</accession>
<evidence type="ECO:0000313" key="2">
    <source>
        <dbReference type="EMBL" id="APX41114.1"/>
    </source>
</evidence>